<dbReference type="GO" id="GO:0016020">
    <property type="term" value="C:membrane"/>
    <property type="evidence" value="ECO:0007669"/>
    <property type="project" value="UniProtKB-SubCell"/>
</dbReference>
<dbReference type="EMBL" id="KE346360">
    <property type="protein sequence ID" value="KJE89369.1"/>
    <property type="molecule type" value="Genomic_DNA"/>
</dbReference>
<feature type="transmembrane region" description="Helical" evidence="6">
    <location>
        <begin position="78"/>
        <end position="97"/>
    </location>
</feature>
<feature type="transmembrane region" description="Helical" evidence="6">
    <location>
        <begin position="32"/>
        <end position="58"/>
    </location>
</feature>
<gene>
    <name evidence="8" type="ORF">CAOG_000853</name>
</gene>
<feature type="region of interest" description="Disordered" evidence="5">
    <location>
        <begin position="288"/>
        <end position="320"/>
    </location>
</feature>
<dbReference type="RefSeq" id="XP_004365724.1">
    <property type="nucleotide sequence ID" value="XM_004365667.2"/>
</dbReference>
<name>A0A0D2X0N5_CAPO3</name>
<keyword evidence="9" id="KW-1185">Reference proteome</keyword>
<evidence type="ECO:0000256" key="4">
    <source>
        <dbReference type="ARBA" id="ARBA00023136"/>
    </source>
</evidence>
<evidence type="ECO:0000256" key="6">
    <source>
        <dbReference type="SAM" id="Phobius"/>
    </source>
</evidence>
<dbReference type="AlphaFoldDB" id="A0A0D2X0N5"/>
<dbReference type="PANTHER" id="PTHR11863">
    <property type="entry name" value="STEROL DESATURASE"/>
    <property type="match status" value="1"/>
</dbReference>
<comment type="subcellular location">
    <subcellularLocation>
        <location evidence="1">Membrane</location>
    </subcellularLocation>
</comment>
<dbReference type="GO" id="GO:0005506">
    <property type="term" value="F:iron ion binding"/>
    <property type="evidence" value="ECO:0007669"/>
    <property type="project" value="InterPro"/>
</dbReference>
<dbReference type="InParanoid" id="A0A0D2X0N5"/>
<dbReference type="GO" id="GO:0016491">
    <property type="term" value="F:oxidoreductase activity"/>
    <property type="evidence" value="ECO:0007669"/>
    <property type="project" value="InterPro"/>
</dbReference>
<sequence length="320" mass="36632">MMDIVLHVADTYLFTPYIYPAEWAEDWWPRQLLSLFFLVNISGYALYLIFATLSYIFIYDKALLRHPRILENQIAKELWVACTSIPIMSIPTNLIFLAEVRGYSKLYDNVDEYGWGYLAFSAVFFLFFTDMCIYWIHRWLHHPLIYKYVHKPHHRWLVPTPFASHAFHPVDGFLQSSPYHMFIFLFPLHKMAYMGLFVFVNFWTISIHDGSYGVPDVFKPLVNGAAHHTDHHLFFNYNYGQFFTLWDRIGGSFRHPSSFEGTSPLDEVHQLDKKAAAAAAAVTTAVTTAGDKQPAASPSASAAGGEATSPSARARSKKVD</sequence>
<dbReference type="Pfam" id="PF04116">
    <property type="entry name" value="FA_hydroxylase"/>
    <property type="match status" value="1"/>
</dbReference>
<dbReference type="eggNOG" id="KOG0872">
    <property type="taxonomic scope" value="Eukaryota"/>
</dbReference>
<dbReference type="STRING" id="595528.A0A0D2X0N5"/>
<dbReference type="FunCoup" id="A0A0D2X0N5">
    <property type="interactions" value="95"/>
</dbReference>
<evidence type="ECO:0000313" key="8">
    <source>
        <dbReference type="EMBL" id="KJE89369.1"/>
    </source>
</evidence>
<evidence type="ECO:0000256" key="2">
    <source>
        <dbReference type="ARBA" id="ARBA00022692"/>
    </source>
</evidence>
<accession>A0A0D2X0N5</accession>
<evidence type="ECO:0000256" key="5">
    <source>
        <dbReference type="SAM" id="MobiDB-lite"/>
    </source>
</evidence>
<dbReference type="InterPro" id="IPR050307">
    <property type="entry name" value="Sterol_Desaturase_Related"/>
</dbReference>
<dbReference type="InterPro" id="IPR006694">
    <property type="entry name" value="Fatty_acid_hydroxylase"/>
</dbReference>
<reference evidence="9" key="1">
    <citation type="submission" date="2011-02" db="EMBL/GenBank/DDBJ databases">
        <title>The Genome Sequence of Capsaspora owczarzaki ATCC 30864.</title>
        <authorList>
            <person name="Russ C."/>
            <person name="Cuomo C."/>
            <person name="Burger G."/>
            <person name="Gray M.W."/>
            <person name="Holland P.W.H."/>
            <person name="King N."/>
            <person name="Lang F.B.F."/>
            <person name="Roger A.J."/>
            <person name="Ruiz-Trillo I."/>
            <person name="Young S.K."/>
            <person name="Zeng Q."/>
            <person name="Gargeya S."/>
            <person name="Alvarado L."/>
            <person name="Berlin A."/>
            <person name="Chapman S.B."/>
            <person name="Chen Z."/>
            <person name="Freedman E."/>
            <person name="Gellesch M."/>
            <person name="Goldberg J."/>
            <person name="Griggs A."/>
            <person name="Gujja S."/>
            <person name="Heilman E."/>
            <person name="Heiman D."/>
            <person name="Howarth C."/>
            <person name="Mehta T."/>
            <person name="Neiman D."/>
            <person name="Pearson M."/>
            <person name="Roberts A."/>
            <person name="Saif S."/>
            <person name="Shea T."/>
            <person name="Shenoy N."/>
            <person name="Sisk P."/>
            <person name="Stolte C."/>
            <person name="Sykes S."/>
            <person name="White J."/>
            <person name="Yandava C."/>
            <person name="Haas B."/>
            <person name="Nusbaum C."/>
            <person name="Birren B."/>
        </authorList>
    </citation>
    <scope>NUCLEOTIDE SEQUENCE</scope>
    <source>
        <strain evidence="9">ATCC 30864</strain>
    </source>
</reference>
<evidence type="ECO:0000256" key="1">
    <source>
        <dbReference type="ARBA" id="ARBA00004370"/>
    </source>
</evidence>
<organism evidence="8 9">
    <name type="scientific">Capsaspora owczarzaki (strain ATCC 30864)</name>
    <dbReference type="NCBI Taxonomy" id="595528"/>
    <lineage>
        <taxon>Eukaryota</taxon>
        <taxon>Filasterea</taxon>
        <taxon>Capsaspora</taxon>
    </lineage>
</organism>
<dbReference type="OrthoDB" id="408954at2759"/>
<feature type="transmembrane region" description="Helical" evidence="6">
    <location>
        <begin position="117"/>
        <end position="137"/>
    </location>
</feature>
<keyword evidence="4 6" id="KW-0472">Membrane</keyword>
<dbReference type="OMA" id="FVFICPM"/>
<dbReference type="Proteomes" id="UP000008743">
    <property type="component" value="Unassembled WGS sequence"/>
</dbReference>
<proteinExistence type="predicted"/>
<keyword evidence="2 6" id="KW-0812">Transmembrane</keyword>
<dbReference type="PhylomeDB" id="A0A0D2X0N5"/>
<dbReference type="GO" id="GO:0008610">
    <property type="term" value="P:lipid biosynthetic process"/>
    <property type="evidence" value="ECO:0007669"/>
    <property type="project" value="InterPro"/>
</dbReference>
<protein>
    <submittedName>
        <fullName evidence="8">Sterol-C5-desaturase</fullName>
    </submittedName>
</protein>
<feature type="compositionally biased region" description="Low complexity" evidence="5">
    <location>
        <begin position="288"/>
        <end position="312"/>
    </location>
</feature>
<feature type="domain" description="Fatty acid hydroxylase" evidence="7">
    <location>
        <begin position="123"/>
        <end position="251"/>
    </location>
</feature>
<feature type="transmembrane region" description="Helical" evidence="6">
    <location>
        <begin position="182"/>
        <end position="203"/>
    </location>
</feature>
<keyword evidence="3 6" id="KW-1133">Transmembrane helix</keyword>
<evidence type="ECO:0000256" key="3">
    <source>
        <dbReference type="ARBA" id="ARBA00022989"/>
    </source>
</evidence>
<evidence type="ECO:0000259" key="7">
    <source>
        <dbReference type="Pfam" id="PF04116"/>
    </source>
</evidence>
<evidence type="ECO:0000313" key="9">
    <source>
        <dbReference type="Proteomes" id="UP000008743"/>
    </source>
</evidence>